<reference evidence="2" key="1">
    <citation type="journal article" date="2020" name="Stud. Mycol.">
        <title>101 Dothideomycetes genomes: a test case for predicting lifestyles and emergence of pathogens.</title>
        <authorList>
            <person name="Haridas S."/>
            <person name="Albert R."/>
            <person name="Binder M."/>
            <person name="Bloem J."/>
            <person name="Labutti K."/>
            <person name="Salamov A."/>
            <person name="Andreopoulos B."/>
            <person name="Baker S."/>
            <person name="Barry K."/>
            <person name="Bills G."/>
            <person name="Bluhm B."/>
            <person name="Cannon C."/>
            <person name="Castanera R."/>
            <person name="Culley D."/>
            <person name="Daum C."/>
            <person name="Ezra D."/>
            <person name="Gonzalez J."/>
            <person name="Henrissat B."/>
            <person name="Kuo A."/>
            <person name="Liang C."/>
            <person name="Lipzen A."/>
            <person name="Lutzoni F."/>
            <person name="Magnuson J."/>
            <person name="Mondo S."/>
            <person name="Nolan M."/>
            <person name="Ohm R."/>
            <person name="Pangilinan J."/>
            <person name="Park H.-J."/>
            <person name="Ramirez L."/>
            <person name="Alfaro M."/>
            <person name="Sun H."/>
            <person name="Tritt A."/>
            <person name="Yoshinaga Y."/>
            <person name="Zwiers L.-H."/>
            <person name="Turgeon B."/>
            <person name="Goodwin S."/>
            <person name="Spatafora J."/>
            <person name="Crous P."/>
            <person name="Grigoriev I."/>
        </authorList>
    </citation>
    <scope>NUCLEOTIDE SEQUENCE</scope>
    <source>
        <strain evidence="2">CBS 121410</strain>
    </source>
</reference>
<dbReference type="Pfam" id="PF01717">
    <property type="entry name" value="Meth_synt_2"/>
    <property type="match status" value="1"/>
</dbReference>
<proteinExistence type="predicted"/>
<feature type="domain" description="Cobalamin-independent methionine synthase MetE C-terminal/archaeal" evidence="1">
    <location>
        <begin position="180"/>
        <end position="370"/>
    </location>
</feature>
<organism evidence="2 3">
    <name type="scientific">Saccharata proteae CBS 121410</name>
    <dbReference type="NCBI Taxonomy" id="1314787"/>
    <lineage>
        <taxon>Eukaryota</taxon>
        <taxon>Fungi</taxon>
        <taxon>Dikarya</taxon>
        <taxon>Ascomycota</taxon>
        <taxon>Pezizomycotina</taxon>
        <taxon>Dothideomycetes</taxon>
        <taxon>Dothideomycetes incertae sedis</taxon>
        <taxon>Botryosphaeriales</taxon>
        <taxon>Saccharataceae</taxon>
        <taxon>Saccharata</taxon>
    </lineage>
</organism>
<evidence type="ECO:0000259" key="1">
    <source>
        <dbReference type="Pfam" id="PF01717"/>
    </source>
</evidence>
<sequence>MAPPFRAEQIGSLLRPEKLLRVRGNSSVYGKTFEKSIPEEVKRTTEEAIADVVKKQLDLNIRPITSGEYERHIFYSGFFERLQGFDVKDFVYDDDVWRTNLPTVAQKMRAGEVGTRPVGIANRKIEYTRSPLLGEWEYLRSLLPEEKWRECKLTIPSPTYLHLQLKPGFAYSSQVYEDDNAYFEDLATAYQMELKTLYEAGLRSIQVDDPNLTFFMMNEFRAGCVLDGIGPEDLLDTYINAHNACLSGRPKDMHIGVHLCRGNFMQSVHFASGSYEVIAKKLFEELDYDTFYLEFDTERAGGFEPLRFLPRGKNVVLGLVSTKSAEMEDIAVVKDRVFEAADIIALGQGRESKDVLQDSLAVSPQCGFASLSLGGGIGVDMEIMWKKLSLVRDLARSIWQE</sequence>
<dbReference type="Proteomes" id="UP000799776">
    <property type="component" value="Unassembled WGS sequence"/>
</dbReference>
<protein>
    <submittedName>
        <fullName evidence="2">Methionine synthase, vitamin-B12 independent</fullName>
    </submittedName>
</protein>
<dbReference type="CDD" id="cd03311">
    <property type="entry name" value="CIMS_C_terminal_like"/>
    <property type="match status" value="1"/>
</dbReference>
<dbReference type="InterPro" id="IPR002629">
    <property type="entry name" value="Met_Synth_C/arc"/>
</dbReference>
<accession>A0A9P4LYS0</accession>
<dbReference type="InterPro" id="IPR038071">
    <property type="entry name" value="UROD/MetE-like_sf"/>
</dbReference>
<gene>
    <name evidence="2" type="ORF">K490DRAFT_44767</name>
</gene>
<comment type="caution">
    <text evidence="2">The sequence shown here is derived from an EMBL/GenBank/DDBJ whole genome shotgun (WGS) entry which is preliminary data.</text>
</comment>
<dbReference type="GO" id="GO:0003871">
    <property type="term" value="F:5-methyltetrahydropteroyltriglutamate-homocysteine S-methyltransferase activity"/>
    <property type="evidence" value="ECO:0007669"/>
    <property type="project" value="InterPro"/>
</dbReference>
<name>A0A9P4LYS0_9PEZI</name>
<dbReference type="SUPFAM" id="SSF51726">
    <property type="entry name" value="UROD/MetE-like"/>
    <property type="match status" value="1"/>
</dbReference>
<keyword evidence="3" id="KW-1185">Reference proteome</keyword>
<dbReference type="Gene3D" id="3.20.20.210">
    <property type="match status" value="1"/>
</dbReference>
<evidence type="ECO:0000313" key="2">
    <source>
        <dbReference type="EMBL" id="KAF2086248.1"/>
    </source>
</evidence>
<evidence type="ECO:0000313" key="3">
    <source>
        <dbReference type="Proteomes" id="UP000799776"/>
    </source>
</evidence>
<dbReference type="PANTHER" id="PTHR43844">
    <property type="entry name" value="METHIONINE SYNTHASE"/>
    <property type="match status" value="1"/>
</dbReference>
<dbReference type="PANTHER" id="PTHR43844:SF2">
    <property type="entry name" value="SYNTHASE, VITAMIN-B12 INDEPENDENT, PUTATIVE (AFU_ORTHOLOGUE AFUA_3G12060)-RELATED"/>
    <property type="match status" value="1"/>
</dbReference>
<dbReference type="EMBL" id="ML978725">
    <property type="protein sequence ID" value="KAF2086248.1"/>
    <property type="molecule type" value="Genomic_DNA"/>
</dbReference>
<dbReference type="GO" id="GO:0009086">
    <property type="term" value="P:methionine biosynthetic process"/>
    <property type="evidence" value="ECO:0007669"/>
    <property type="project" value="InterPro"/>
</dbReference>
<dbReference type="AlphaFoldDB" id="A0A9P4LYS0"/>
<dbReference type="GO" id="GO:0008270">
    <property type="term" value="F:zinc ion binding"/>
    <property type="evidence" value="ECO:0007669"/>
    <property type="project" value="InterPro"/>
</dbReference>
<dbReference type="OrthoDB" id="7772923at2759"/>